<reference evidence="1" key="1">
    <citation type="submission" date="2023-10" db="EMBL/GenBank/DDBJ databases">
        <authorList>
            <person name="Rodriguez Cubillos JULIANA M."/>
            <person name="De Vega J."/>
        </authorList>
    </citation>
    <scope>NUCLEOTIDE SEQUENCE</scope>
</reference>
<evidence type="ECO:0000313" key="2">
    <source>
        <dbReference type="Proteomes" id="UP001177021"/>
    </source>
</evidence>
<dbReference type="EMBL" id="CASHSV030000034">
    <property type="protein sequence ID" value="CAJ2644014.1"/>
    <property type="molecule type" value="Genomic_DNA"/>
</dbReference>
<proteinExistence type="predicted"/>
<keyword evidence="2" id="KW-1185">Reference proteome</keyword>
<gene>
    <name evidence="1" type="ORF">MILVUS5_LOCUS13137</name>
</gene>
<name>A0ACB0JGT1_TRIPR</name>
<accession>A0ACB0JGT1</accession>
<protein>
    <submittedName>
        <fullName evidence="1">Uncharacterized protein</fullName>
    </submittedName>
</protein>
<organism evidence="1 2">
    <name type="scientific">Trifolium pratense</name>
    <name type="common">Red clover</name>
    <dbReference type="NCBI Taxonomy" id="57577"/>
    <lineage>
        <taxon>Eukaryota</taxon>
        <taxon>Viridiplantae</taxon>
        <taxon>Streptophyta</taxon>
        <taxon>Embryophyta</taxon>
        <taxon>Tracheophyta</taxon>
        <taxon>Spermatophyta</taxon>
        <taxon>Magnoliopsida</taxon>
        <taxon>eudicotyledons</taxon>
        <taxon>Gunneridae</taxon>
        <taxon>Pentapetalae</taxon>
        <taxon>rosids</taxon>
        <taxon>fabids</taxon>
        <taxon>Fabales</taxon>
        <taxon>Fabaceae</taxon>
        <taxon>Papilionoideae</taxon>
        <taxon>50 kb inversion clade</taxon>
        <taxon>NPAAA clade</taxon>
        <taxon>Hologalegina</taxon>
        <taxon>IRL clade</taxon>
        <taxon>Trifolieae</taxon>
        <taxon>Trifolium</taxon>
    </lineage>
</organism>
<evidence type="ECO:0000313" key="1">
    <source>
        <dbReference type="EMBL" id="CAJ2644014.1"/>
    </source>
</evidence>
<dbReference type="Proteomes" id="UP001177021">
    <property type="component" value="Unassembled WGS sequence"/>
</dbReference>
<comment type="caution">
    <text evidence="1">The sequence shown here is derived from an EMBL/GenBank/DDBJ whole genome shotgun (WGS) entry which is preliminary data.</text>
</comment>
<sequence length="62" mass="6880">MSAVASPRGNLQLTVVNLGSGGIQQFFPFGLMVMLATISYYYTHIAWELNCKYLLVNVLSTH</sequence>